<sequence length="295" mass="31879">MPKPSTGGLLFATLLCVVTGVAAQSVSNTLPKIEDAYAAKLSAKRPIDARQSYWLEELTWMEVRDLVAAGHTTVIIPTGGVEENGPYLATGKHNVILEASCPAIARLLGNALCAPIVKFVPEGDIDPPTKAMRFPGSISLSASTYEALLTDIAMSLKQSGFTNIVMIGDSGGNQKGMQTVAAKLNESWAEQPVRVHFIKAFYKPGWEATENFTRTELGVEQTRKDGYHDDIWVTAMMMVTDPAQVRFEERVRADRASINGVPITPLEDTVALGQQMIEFRAALTVDAIISAIAGQ</sequence>
<evidence type="ECO:0000313" key="7">
    <source>
        <dbReference type="EMBL" id="WOJ94346.1"/>
    </source>
</evidence>
<evidence type="ECO:0000256" key="6">
    <source>
        <dbReference type="SAM" id="SignalP"/>
    </source>
</evidence>
<evidence type="ECO:0000256" key="2">
    <source>
        <dbReference type="ARBA" id="ARBA00022723"/>
    </source>
</evidence>
<keyword evidence="2" id="KW-0479">Metal-binding</keyword>
<dbReference type="EMBL" id="CP136864">
    <property type="protein sequence ID" value="WOJ94346.1"/>
    <property type="molecule type" value="Genomic_DNA"/>
</dbReference>
<keyword evidence="4" id="KW-0862">Zinc</keyword>
<evidence type="ECO:0000256" key="3">
    <source>
        <dbReference type="ARBA" id="ARBA00022801"/>
    </source>
</evidence>
<evidence type="ECO:0000256" key="4">
    <source>
        <dbReference type="ARBA" id="ARBA00022833"/>
    </source>
</evidence>
<comment type="similarity">
    <text evidence="5">Belongs to the creatininase superfamily.</text>
</comment>
<evidence type="ECO:0000313" key="8">
    <source>
        <dbReference type="Proteomes" id="UP001626537"/>
    </source>
</evidence>
<dbReference type="InterPro" id="IPR024087">
    <property type="entry name" value="Creatininase-like_sf"/>
</dbReference>
<proteinExistence type="inferred from homology"/>
<organism evidence="7 8">
    <name type="scientific">Congregibacter variabilis</name>
    <dbReference type="NCBI Taxonomy" id="3081200"/>
    <lineage>
        <taxon>Bacteria</taxon>
        <taxon>Pseudomonadati</taxon>
        <taxon>Pseudomonadota</taxon>
        <taxon>Gammaproteobacteria</taxon>
        <taxon>Cellvibrionales</taxon>
        <taxon>Halieaceae</taxon>
        <taxon>Congregibacter</taxon>
    </lineage>
</organism>
<protein>
    <submittedName>
        <fullName evidence="7">Creatininase family protein</fullName>
    </submittedName>
</protein>
<feature type="signal peptide" evidence="6">
    <location>
        <begin position="1"/>
        <end position="23"/>
    </location>
</feature>
<dbReference type="PANTHER" id="PTHR35005:SF1">
    <property type="entry name" value="2-AMINO-5-FORMYLAMINO-6-RIBOSYLAMINOPYRIMIDIN-4(3H)-ONE 5'-MONOPHOSPHATE DEFORMYLASE"/>
    <property type="match status" value="1"/>
</dbReference>
<evidence type="ECO:0000256" key="5">
    <source>
        <dbReference type="ARBA" id="ARBA00024029"/>
    </source>
</evidence>
<comment type="cofactor">
    <cofactor evidence="1">
        <name>Zn(2+)</name>
        <dbReference type="ChEBI" id="CHEBI:29105"/>
    </cofactor>
</comment>
<dbReference type="SUPFAM" id="SSF102215">
    <property type="entry name" value="Creatininase"/>
    <property type="match status" value="1"/>
</dbReference>
<gene>
    <name evidence="7" type="ORF">R0135_04085</name>
</gene>
<dbReference type="InterPro" id="IPR003785">
    <property type="entry name" value="Creatininase/forma_Hydrolase"/>
</dbReference>
<feature type="chain" id="PRO_5045230400" evidence="6">
    <location>
        <begin position="24"/>
        <end position="295"/>
    </location>
</feature>
<dbReference type="Pfam" id="PF02633">
    <property type="entry name" value="Creatininase"/>
    <property type="match status" value="1"/>
</dbReference>
<dbReference type="Proteomes" id="UP001626537">
    <property type="component" value="Chromosome"/>
</dbReference>
<dbReference type="PANTHER" id="PTHR35005">
    <property type="entry name" value="3-DEHYDRO-SCYLLO-INOSOSE HYDROLASE"/>
    <property type="match status" value="1"/>
</dbReference>
<dbReference type="Gene3D" id="3.40.50.10310">
    <property type="entry name" value="Creatininase"/>
    <property type="match status" value="1"/>
</dbReference>
<reference evidence="7 8" key="1">
    <citation type="submission" date="2023-10" db="EMBL/GenBank/DDBJ databases">
        <title>Two novel species belonging to the OM43/NOR5 clade.</title>
        <authorList>
            <person name="Park M."/>
        </authorList>
    </citation>
    <scope>NUCLEOTIDE SEQUENCE [LARGE SCALE GENOMIC DNA]</scope>
    <source>
        <strain evidence="7 8">IMCC43200</strain>
    </source>
</reference>
<keyword evidence="6" id="KW-0732">Signal</keyword>
<dbReference type="RefSeq" id="WP_407348982.1">
    <property type="nucleotide sequence ID" value="NZ_CP136864.1"/>
</dbReference>
<keyword evidence="8" id="KW-1185">Reference proteome</keyword>
<evidence type="ECO:0000256" key="1">
    <source>
        <dbReference type="ARBA" id="ARBA00001947"/>
    </source>
</evidence>
<keyword evidence="3" id="KW-0378">Hydrolase</keyword>
<accession>A0ABZ0I558</accession>
<name>A0ABZ0I558_9GAMM</name>